<protein>
    <submittedName>
        <fullName evidence="1">Uncharacterized protein</fullName>
    </submittedName>
</protein>
<evidence type="ECO:0000313" key="2">
    <source>
        <dbReference type="Proteomes" id="UP001151760"/>
    </source>
</evidence>
<gene>
    <name evidence="1" type="ORF">Tco_0978541</name>
</gene>
<reference evidence="1" key="1">
    <citation type="journal article" date="2022" name="Int. J. Mol. Sci.">
        <title>Draft Genome of Tanacetum Coccineum: Genomic Comparison of Closely Related Tanacetum-Family Plants.</title>
        <authorList>
            <person name="Yamashiro T."/>
            <person name="Shiraishi A."/>
            <person name="Nakayama K."/>
            <person name="Satake H."/>
        </authorList>
    </citation>
    <scope>NUCLEOTIDE SEQUENCE</scope>
</reference>
<evidence type="ECO:0000313" key="1">
    <source>
        <dbReference type="EMBL" id="GJT52384.1"/>
    </source>
</evidence>
<keyword evidence="2" id="KW-1185">Reference proteome</keyword>
<organism evidence="1 2">
    <name type="scientific">Tanacetum coccineum</name>
    <dbReference type="NCBI Taxonomy" id="301880"/>
    <lineage>
        <taxon>Eukaryota</taxon>
        <taxon>Viridiplantae</taxon>
        <taxon>Streptophyta</taxon>
        <taxon>Embryophyta</taxon>
        <taxon>Tracheophyta</taxon>
        <taxon>Spermatophyta</taxon>
        <taxon>Magnoliopsida</taxon>
        <taxon>eudicotyledons</taxon>
        <taxon>Gunneridae</taxon>
        <taxon>Pentapetalae</taxon>
        <taxon>asterids</taxon>
        <taxon>campanulids</taxon>
        <taxon>Asterales</taxon>
        <taxon>Asteraceae</taxon>
        <taxon>Asteroideae</taxon>
        <taxon>Anthemideae</taxon>
        <taxon>Anthemidinae</taxon>
        <taxon>Tanacetum</taxon>
    </lineage>
</organism>
<proteinExistence type="predicted"/>
<name>A0ABQ5EN61_9ASTR</name>
<dbReference type="EMBL" id="BQNB010016490">
    <property type="protein sequence ID" value="GJT52384.1"/>
    <property type="molecule type" value="Genomic_DNA"/>
</dbReference>
<accession>A0ABQ5EN61</accession>
<sequence>MDDLHSSREEDGTLETMDPQDLLGLGVSVSRAIGFRRGILAVVVILVKGHAFPIIVKVRPAGLQVKLTTITLITINVEFALSLEFYTFSDPLGYDLLALVDGFTPVEDNIGLLETRFDEEVVFVFVFPEDVTGLVNLTLLSLFFGFTTTNLSLEMLMLGQICPIIISNS</sequence>
<comment type="caution">
    <text evidence="1">The sequence shown here is derived from an EMBL/GenBank/DDBJ whole genome shotgun (WGS) entry which is preliminary data.</text>
</comment>
<dbReference type="Proteomes" id="UP001151760">
    <property type="component" value="Unassembled WGS sequence"/>
</dbReference>
<reference evidence="1" key="2">
    <citation type="submission" date="2022-01" db="EMBL/GenBank/DDBJ databases">
        <authorList>
            <person name="Yamashiro T."/>
            <person name="Shiraishi A."/>
            <person name="Satake H."/>
            <person name="Nakayama K."/>
        </authorList>
    </citation>
    <scope>NUCLEOTIDE SEQUENCE</scope>
</reference>